<dbReference type="EMBL" id="MU825873">
    <property type="protein sequence ID" value="KAJ7387635.1"/>
    <property type="molecule type" value="Genomic_DNA"/>
</dbReference>
<evidence type="ECO:0000256" key="1">
    <source>
        <dbReference type="SAM" id="MobiDB-lite"/>
    </source>
</evidence>
<keyword evidence="3" id="KW-1185">Reference proteome</keyword>
<dbReference type="GO" id="GO:0005634">
    <property type="term" value="C:nucleus"/>
    <property type="evidence" value="ECO:0007669"/>
    <property type="project" value="TreeGrafter"/>
</dbReference>
<dbReference type="InterPro" id="IPR031602">
    <property type="entry name" value="CIPC"/>
</dbReference>
<feature type="compositionally biased region" description="Basic and acidic residues" evidence="1">
    <location>
        <begin position="21"/>
        <end position="30"/>
    </location>
</feature>
<evidence type="ECO:0000313" key="3">
    <source>
        <dbReference type="Proteomes" id="UP001163046"/>
    </source>
</evidence>
<feature type="region of interest" description="Disordered" evidence="1">
    <location>
        <begin position="17"/>
        <end position="57"/>
    </location>
</feature>
<accession>A0A9W9ZUC7</accession>
<dbReference type="Proteomes" id="UP001163046">
    <property type="component" value="Unassembled WGS sequence"/>
</dbReference>
<name>A0A9W9ZUC7_9CNID</name>
<dbReference type="GO" id="GO:0042754">
    <property type="term" value="P:negative regulation of circadian rhythm"/>
    <property type="evidence" value="ECO:0007669"/>
    <property type="project" value="InterPro"/>
</dbReference>
<evidence type="ECO:0000313" key="2">
    <source>
        <dbReference type="EMBL" id="KAJ7387635.1"/>
    </source>
</evidence>
<dbReference type="AlphaFoldDB" id="A0A9W9ZUC7"/>
<proteinExistence type="predicted"/>
<sequence length="126" mass="14333">MKLPHESLQSAVENFTLEDTVASKDPSEHARRSRLHGIRKGSLKAPRRGGLTGKQNENRFNKTIAVLRSSGLLEITTQTSKLLEESFKLQKEIDQLKQATLAYTRTLIQEESYKPDCIKRPQEQIT</sequence>
<protein>
    <submittedName>
        <fullName evidence="2">Uncharacterized protein</fullName>
    </submittedName>
</protein>
<comment type="caution">
    <text evidence="2">The sequence shown here is derived from an EMBL/GenBank/DDBJ whole genome shotgun (WGS) entry which is preliminary data.</text>
</comment>
<organism evidence="2 3">
    <name type="scientific">Desmophyllum pertusum</name>
    <dbReference type="NCBI Taxonomy" id="174260"/>
    <lineage>
        <taxon>Eukaryota</taxon>
        <taxon>Metazoa</taxon>
        <taxon>Cnidaria</taxon>
        <taxon>Anthozoa</taxon>
        <taxon>Hexacorallia</taxon>
        <taxon>Scleractinia</taxon>
        <taxon>Caryophylliina</taxon>
        <taxon>Caryophylliidae</taxon>
        <taxon>Desmophyllum</taxon>
    </lineage>
</organism>
<dbReference type="PANTHER" id="PTHR34648:SF1">
    <property type="entry name" value="CLOCK-INTERACTING PACEMAKER"/>
    <property type="match status" value="1"/>
</dbReference>
<dbReference type="GO" id="GO:0045892">
    <property type="term" value="P:negative regulation of DNA-templated transcription"/>
    <property type="evidence" value="ECO:0007669"/>
    <property type="project" value="InterPro"/>
</dbReference>
<dbReference type="OrthoDB" id="6374619at2759"/>
<feature type="compositionally biased region" description="Basic residues" evidence="1">
    <location>
        <begin position="31"/>
        <end position="47"/>
    </location>
</feature>
<gene>
    <name evidence="2" type="ORF">OS493_000970</name>
</gene>
<reference evidence="2" key="1">
    <citation type="submission" date="2023-01" db="EMBL/GenBank/DDBJ databases">
        <title>Genome assembly of the deep-sea coral Lophelia pertusa.</title>
        <authorList>
            <person name="Herrera S."/>
            <person name="Cordes E."/>
        </authorList>
    </citation>
    <scope>NUCLEOTIDE SEQUENCE</scope>
    <source>
        <strain evidence="2">USNM1676648</strain>
        <tissue evidence="2">Polyp</tissue>
    </source>
</reference>
<dbReference type="PANTHER" id="PTHR34648">
    <property type="entry name" value="CLOCK-INTERACTING PACEMAKER"/>
    <property type="match status" value="1"/>
</dbReference>
<dbReference type="Pfam" id="PF15800">
    <property type="entry name" value="CiPC"/>
    <property type="match status" value="1"/>
</dbReference>